<protein>
    <submittedName>
        <fullName evidence="2">Uncharacterized protein</fullName>
    </submittedName>
</protein>
<evidence type="ECO:0000313" key="2">
    <source>
        <dbReference type="EMBL" id="JAD40039.1"/>
    </source>
</evidence>
<accession>A0A0A8ZKX3</accession>
<reference evidence="2" key="2">
    <citation type="journal article" date="2015" name="Data Brief">
        <title>Shoot transcriptome of the giant reed, Arundo donax.</title>
        <authorList>
            <person name="Barrero R.A."/>
            <person name="Guerrero F.D."/>
            <person name="Moolhuijzen P."/>
            <person name="Goolsby J.A."/>
            <person name="Tidwell J."/>
            <person name="Bellgard S.E."/>
            <person name="Bellgard M.I."/>
        </authorList>
    </citation>
    <scope>NUCLEOTIDE SEQUENCE</scope>
    <source>
        <tissue evidence="2">Shoot tissue taken approximately 20 cm above the soil surface</tissue>
    </source>
</reference>
<feature type="compositionally biased region" description="Polar residues" evidence="1">
    <location>
        <begin position="14"/>
        <end position="25"/>
    </location>
</feature>
<feature type="region of interest" description="Disordered" evidence="1">
    <location>
        <begin position="1"/>
        <end position="25"/>
    </location>
</feature>
<organism evidence="2">
    <name type="scientific">Arundo donax</name>
    <name type="common">Giant reed</name>
    <name type="synonym">Donax arundinaceus</name>
    <dbReference type="NCBI Taxonomy" id="35708"/>
    <lineage>
        <taxon>Eukaryota</taxon>
        <taxon>Viridiplantae</taxon>
        <taxon>Streptophyta</taxon>
        <taxon>Embryophyta</taxon>
        <taxon>Tracheophyta</taxon>
        <taxon>Spermatophyta</taxon>
        <taxon>Magnoliopsida</taxon>
        <taxon>Liliopsida</taxon>
        <taxon>Poales</taxon>
        <taxon>Poaceae</taxon>
        <taxon>PACMAD clade</taxon>
        <taxon>Arundinoideae</taxon>
        <taxon>Arundineae</taxon>
        <taxon>Arundo</taxon>
    </lineage>
</organism>
<dbReference type="EMBL" id="GBRH01257856">
    <property type="protein sequence ID" value="JAD40039.1"/>
    <property type="molecule type" value="Transcribed_RNA"/>
</dbReference>
<proteinExistence type="predicted"/>
<name>A0A0A8ZKX3_ARUDO</name>
<sequence length="25" mass="3107">MNKETSHDNVQFYYETSNQWDRNSL</sequence>
<dbReference type="AlphaFoldDB" id="A0A0A8ZKX3"/>
<reference evidence="2" key="1">
    <citation type="submission" date="2014-09" db="EMBL/GenBank/DDBJ databases">
        <authorList>
            <person name="Magalhaes I.L.F."/>
            <person name="Oliveira U."/>
            <person name="Santos F.R."/>
            <person name="Vidigal T.H.D.A."/>
            <person name="Brescovit A.D."/>
            <person name="Santos A.J."/>
        </authorList>
    </citation>
    <scope>NUCLEOTIDE SEQUENCE</scope>
    <source>
        <tissue evidence="2">Shoot tissue taken approximately 20 cm above the soil surface</tissue>
    </source>
</reference>
<evidence type="ECO:0000256" key="1">
    <source>
        <dbReference type="SAM" id="MobiDB-lite"/>
    </source>
</evidence>